<keyword evidence="2" id="KW-1185">Reference proteome</keyword>
<dbReference type="Pfam" id="PF19136">
    <property type="entry name" value="DUF5819"/>
    <property type="match status" value="1"/>
</dbReference>
<dbReference type="Proteomes" id="UP000237822">
    <property type="component" value="Unassembled WGS sequence"/>
</dbReference>
<protein>
    <submittedName>
        <fullName evidence="1">Uncharacterized protein</fullName>
    </submittedName>
</protein>
<proteinExistence type="predicted"/>
<evidence type="ECO:0000313" key="2">
    <source>
        <dbReference type="Proteomes" id="UP000237822"/>
    </source>
</evidence>
<comment type="caution">
    <text evidence="1">The sequence shown here is derived from an EMBL/GenBank/DDBJ whole genome shotgun (WGS) entry which is preliminary data.</text>
</comment>
<dbReference type="EMBL" id="PVTI01000033">
    <property type="protein sequence ID" value="PRY52490.1"/>
    <property type="molecule type" value="Genomic_DNA"/>
</dbReference>
<reference evidence="1 2" key="1">
    <citation type="submission" date="2018-03" db="EMBL/GenBank/DDBJ databases">
        <title>Genomic Encyclopedia of Archaeal and Bacterial Type Strains, Phase II (KMG-II): from individual species to whole genera.</title>
        <authorList>
            <person name="Goeker M."/>
        </authorList>
    </citation>
    <scope>NUCLEOTIDE SEQUENCE [LARGE SCALE GENOMIC DNA]</scope>
    <source>
        <strain evidence="1 2">ATCC BAA-1496</strain>
    </source>
</reference>
<sequence length="212" mass="23953">MSRRTSYATRVALAVALTVLVVYPLSALVLSGPKTPITFQLFPTVSAYMHPHFPQNWSLFAPDPISEERGALARFRCGDGAETTPWQNITRRGIDRVQDTRLFPSRESRIVSNSIITRFRKDDVVKRADERRTSDDNPVLDPLRKASATEQRQVERVLARYATARHPGICGGAPADEVQIRFVFHRFPGWSSRDDLEAIGEVDTVDTEWMTP</sequence>
<evidence type="ECO:0000313" key="1">
    <source>
        <dbReference type="EMBL" id="PRY52490.1"/>
    </source>
</evidence>
<organism evidence="1 2">
    <name type="scientific">Knoellia remsis</name>
    <dbReference type="NCBI Taxonomy" id="407159"/>
    <lineage>
        <taxon>Bacteria</taxon>
        <taxon>Bacillati</taxon>
        <taxon>Actinomycetota</taxon>
        <taxon>Actinomycetes</taxon>
        <taxon>Micrococcales</taxon>
        <taxon>Intrasporangiaceae</taxon>
        <taxon>Knoellia</taxon>
    </lineage>
</organism>
<accession>A0A2T0U3L3</accession>
<gene>
    <name evidence="1" type="ORF">BCF74_13319</name>
</gene>
<name>A0A2T0U3L3_9MICO</name>
<dbReference type="AlphaFoldDB" id="A0A2T0U3L3"/>
<dbReference type="InterPro" id="IPR043857">
    <property type="entry name" value="DUF5819"/>
</dbReference>